<reference evidence="1 2" key="1">
    <citation type="submission" date="2020-10" db="EMBL/GenBank/DDBJ databases">
        <title>Plant Genome Project.</title>
        <authorList>
            <person name="Zhang R.-G."/>
        </authorList>
    </citation>
    <scope>NUCLEOTIDE SEQUENCE [LARGE SCALE GENOMIC DNA]</scope>
    <source>
        <strain evidence="1">FAFU-HL-1</strain>
        <tissue evidence="1">Leaf</tissue>
    </source>
</reference>
<organism evidence="1 2">
    <name type="scientific">Salix dunnii</name>
    <dbReference type="NCBI Taxonomy" id="1413687"/>
    <lineage>
        <taxon>Eukaryota</taxon>
        <taxon>Viridiplantae</taxon>
        <taxon>Streptophyta</taxon>
        <taxon>Embryophyta</taxon>
        <taxon>Tracheophyta</taxon>
        <taxon>Spermatophyta</taxon>
        <taxon>Magnoliopsida</taxon>
        <taxon>eudicotyledons</taxon>
        <taxon>Gunneridae</taxon>
        <taxon>Pentapetalae</taxon>
        <taxon>rosids</taxon>
        <taxon>fabids</taxon>
        <taxon>Malpighiales</taxon>
        <taxon>Salicaceae</taxon>
        <taxon>Saliceae</taxon>
        <taxon>Salix</taxon>
    </lineage>
</organism>
<sequence>MAAAGFRKDRPVLSFYEILASKMIIHSIKAEWDCLKRKNNTKQHLHLHPDLPRLWETINDKFRLPSTSISFLLRWGTFNKLIGAKCPNYPLRGYTSGGHK</sequence>
<dbReference type="AlphaFoldDB" id="A0A835JGT9"/>
<dbReference type="EMBL" id="JADGMS010000016">
    <property type="protein sequence ID" value="KAF9666925.1"/>
    <property type="molecule type" value="Genomic_DNA"/>
</dbReference>
<dbReference type="Proteomes" id="UP000657918">
    <property type="component" value="Chromosome 16"/>
</dbReference>
<comment type="caution">
    <text evidence="1">The sequence shown here is derived from an EMBL/GenBank/DDBJ whole genome shotgun (WGS) entry which is preliminary data.</text>
</comment>
<gene>
    <name evidence="1" type="ORF">SADUNF_Sadunf16G0279400</name>
</gene>
<protein>
    <submittedName>
        <fullName evidence="1">Uncharacterized protein</fullName>
    </submittedName>
</protein>
<accession>A0A835JGT9</accession>
<evidence type="ECO:0000313" key="2">
    <source>
        <dbReference type="Proteomes" id="UP000657918"/>
    </source>
</evidence>
<evidence type="ECO:0000313" key="1">
    <source>
        <dbReference type="EMBL" id="KAF9666925.1"/>
    </source>
</evidence>
<proteinExistence type="predicted"/>
<name>A0A835JGT9_9ROSI</name>
<keyword evidence="2" id="KW-1185">Reference proteome</keyword>